<sequence length="418" mass="48476">MMQRYYFLLENMYRAMIIFWFTCLLGYPRTSAPEPKSFEKILIEVIILFMVIPRKINFTQMGRYGSHVEQTYRNAFGLKKSKSIDWLKLNVSLAKRFFGKQGRWAIAIDPSYISKAGKKTPHIGRFWSGCAQSVKHGLEIMGIGLIDIDTKDCMMLKAHQSLSNKELSLRNKTMVDFYISVIKRYRKELLKLSTLIVADAYFSTSTFVNGIKKEGFSLISRFRDNACLFYVYAGPRTGKRGRPKTKDGKIDMKNLDLTRMEKMEMKDIEGTAYTLIAYSKALRCKVRLVIWQMPNGKKKLFFSTDPSLSGEEVLLYYRTRFHIEFCFRDAKGYTGLMDCQARDKWKLDFAFNASFTSLNVAKVTMKEMGMEYSMSSFKSLMTNMYLVKRIFKASGYTPNRNLISKIFKDLSCLQRIAA</sequence>
<evidence type="ECO:0000313" key="2">
    <source>
        <dbReference type="EMBL" id="EFB34234.1"/>
    </source>
</evidence>
<feature type="domain" description="Transposase IS701-like DDE" evidence="1">
    <location>
        <begin position="80"/>
        <end position="251"/>
    </location>
</feature>
<gene>
    <name evidence="2" type="ORF">PREVCOP_06301</name>
</gene>
<name>D1PGD8_9BACT</name>
<dbReference type="HOGENOM" id="CLU_036278_0_0_10"/>
<dbReference type="InterPro" id="IPR012337">
    <property type="entry name" value="RNaseH-like_sf"/>
</dbReference>
<comment type="caution">
    <text evidence="2">The sequence shown here is derived from an EMBL/GenBank/DDBJ whole genome shotgun (WGS) entry which is preliminary data.</text>
</comment>
<proteinExistence type="predicted"/>
<dbReference type="EMBL" id="ACBX02000041">
    <property type="protein sequence ID" value="EFB34234.1"/>
    <property type="molecule type" value="Genomic_DNA"/>
</dbReference>
<evidence type="ECO:0000313" key="3">
    <source>
        <dbReference type="Proteomes" id="UP000004477"/>
    </source>
</evidence>
<organism evidence="2 3">
    <name type="scientific">Segatella copri DSM 18205</name>
    <dbReference type="NCBI Taxonomy" id="537011"/>
    <lineage>
        <taxon>Bacteria</taxon>
        <taxon>Pseudomonadati</taxon>
        <taxon>Bacteroidota</taxon>
        <taxon>Bacteroidia</taxon>
        <taxon>Bacteroidales</taxon>
        <taxon>Prevotellaceae</taxon>
        <taxon>Segatella</taxon>
    </lineage>
</organism>
<dbReference type="Pfam" id="PF13546">
    <property type="entry name" value="DDE_5"/>
    <property type="match status" value="1"/>
</dbReference>
<evidence type="ECO:0000259" key="1">
    <source>
        <dbReference type="Pfam" id="PF13546"/>
    </source>
</evidence>
<reference evidence="2" key="1">
    <citation type="submission" date="2009-11" db="EMBL/GenBank/DDBJ databases">
        <authorList>
            <person name="Weinstock G."/>
            <person name="Sodergren E."/>
            <person name="Clifton S."/>
            <person name="Fulton L."/>
            <person name="Fulton B."/>
            <person name="Courtney L."/>
            <person name="Fronick C."/>
            <person name="Harrison M."/>
            <person name="Strong C."/>
            <person name="Farmer C."/>
            <person name="Delahaunty K."/>
            <person name="Markovic C."/>
            <person name="Hall O."/>
            <person name="Minx P."/>
            <person name="Tomlinson C."/>
            <person name="Mitreva M."/>
            <person name="Nelson J."/>
            <person name="Hou S."/>
            <person name="Wollam A."/>
            <person name="Pepin K.H."/>
            <person name="Johnson M."/>
            <person name="Bhonagiri V."/>
            <person name="Nash W.E."/>
            <person name="Warren W."/>
            <person name="Chinwalla A."/>
            <person name="Mardis E.R."/>
            <person name="Wilson R.K."/>
        </authorList>
    </citation>
    <scope>NUCLEOTIDE SEQUENCE [LARGE SCALE GENOMIC DNA]</scope>
    <source>
        <strain evidence="2">DSM 18205</strain>
    </source>
</reference>
<dbReference type="SUPFAM" id="SSF53098">
    <property type="entry name" value="Ribonuclease H-like"/>
    <property type="match status" value="1"/>
</dbReference>
<dbReference type="PaxDb" id="537011-PREVCOP_06301"/>
<protein>
    <recommendedName>
        <fullName evidence="1">Transposase IS701-like DDE domain-containing protein</fullName>
    </recommendedName>
</protein>
<accession>D1PGD8</accession>
<keyword evidence="3" id="KW-1185">Reference proteome</keyword>
<dbReference type="InterPro" id="IPR038721">
    <property type="entry name" value="IS701-like_DDE_dom"/>
</dbReference>
<dbReference type="Proteomes" id="UP000004477">
    <property type="component" value="Unassembled WGS sequence"/>
</dbReference>
<dbReference type="STRING" id="537011.PREVCOP_06301"/>
<dbReference type="AlphaFoldDB" id="D1PGD8"/>